<evidence type="ECO:0000256" key="1">
    <source>
        <dbReference type="SAM" id="Phobius"/>
    </source>
</evidence>
<keyword evidence="1" id="KW-0472">Membrane</keyword>
<dbReference type="AlphaFoldDB" id="A0A940NRK9"/>
<keyword evidence="1" id="KW-1133">Transmembrane helix</keyword>
<organism evidence="2 3">
    <name type="scientific">Gottfriedia endophytica</name>
    <dbReference type="NCBI Taxonomy" id="2820819"/>
    <lineage>
        <taxon>Bacteria</taxon>
        <taxon>Bacillati</taxon>
        <taxon>Bacillota</taxon>
        <taxon>Bacilli</taxon>
        <taxon>Bacillales</taxon>
        <taxon>Bacillaceae</taxon>
        <taxon>Gottfriedia</taxon>
    </lineage>
</organism>
<evidence type="ECO:0000313" key="2">
    <source>
        <dbReference type="EMBL" id="MBP0726263.1"/>
    </source>
</evidence>
<feature type="transmembrane region" description="Helical" evidence="1">
    <location>
        <begin position="30"/>
        <end position="47"/>
    </location>
</feature>
<feature type="transmembrane region" description="Helical" evidence="1">
    <location>
        <begin position="82"/>
        <end position="103"/>
    </location>
</feature>
<comment type="caution">
    <text evidence="2">The sequence shown here is derived from an EMBL/GenBank/DDBJ whole genome shotgun (WGS) entry which is preliminary data.</text>
</comment>
<reference evidence="2" key="1">
    <citation type="submission" date="2021-04" db="EMBL/GenBank/DDBJ databases">
        <title>Genome seq and assembly of Bacillus sp.</title>
        <authorList>
            <person name="Chhetri G."/>
        </authorList>
    </citation>
    <scope>NUCLEOTIDE SEQUENCE</scope>
    <source>
        <strain evidence="2">RG28</strain>
    </source>
</reference>
<name>A0A940NRK9_9BACI</name>
<keyword evidence="3" id="KW-1185">Reference proteome</keyword>
<accession>A0A940NRK9</accession>
<evidence type="ECO:0000313" key="3">
    <source>
        <dbReference type="Proteomes" id="UP000682134"/>
    </source>
</evidence>
<sequence length="106" mass="11998">MKKLLSLIITLCILFGATYLLSNLMNSKMIDWAFGIGLFFTLVLLFLSGKGNFSVNIDNQAQAASGIKQHYEETNYPGKYPFALYVSITYTIVSFIGMIGYYWKEI</sequence>
<dbReference type="RefSeq" id="WP_209406609.1">
    <property type="nucleotide sequence ID" value="NZ_JAGIYQ010000010.1"/>
</dbReference>
<dbReference type="EMBL" id="JAGIYQ010000010">
    <property type="protein sequence ID" value="MBP0726263.1"/>
    <property type="molecule type" value="Genomic_DNA"/>
</dbReference>
<gene>
    <name evidence="2" type="ORF">J5Y03_13970</name>
</gene>
<protein>
    <submittedName>
        <fullName evidence="2">Uncharacterized protein</fullName>
    </submittedName>
</protein>
<dbReference type="Proteomes" id="UP000682134">
    <property type="component" value="Unassembled WGS sequence"/>
</dbReference>
<keyword evidence="1" id="KW-0812">Transmembrane</keyword>
<proteinExistence type="predicted"/>